<dbReference type="SUPFAM" id="SSF52141">
    <property type="entry name" value="Uracil-DNA glycosylase-like"/>
    <property type="match status" value="1"/>
</dbReference>
<dbReference type="EC" id="3.2.2.27" evidence="4 9"/>
<dbReference type="GO" id="GO:0005737">
    <property type="term" value="C:cytoplasm"/>
    <property type="evidence" value="ECO:0007669"/>
    <property type="project" value="UniProtKB-SubCell"/>
</dbReference>
<dbReference type="NCBIfam" id="NF003589">
    <property type="entry name" value="PRK05254.1-2"/>
    <property type="match status" value="1"/>
</dbReference>
<protein>
    <recommendedName>
        <fullName evidence="5 9">Uracil-DNA glycosylase</fullName>
        <shortName evidence="9">UDG</shortName>
        <ecNumber evidence="4 9">3.2.2.27</ecNumber>
    </recommendedName>
</protein>
<dbReference type="OrthoDB" id="9804372at2"/>
<dbReference type="PANTHER" id="PTHR11264">
    <property type="entry name" value="URACIL-DNA GLYCOSYLASE"/>
    <property type="match status" value="1"/>
</dbReference>
<dbReference type="NCBIfam" id="NF003591">
    <property type="entry name" value="PRK05254.1-4"/>
    <property type="match status" value="1"/>
</dbReference>
<dbReference type="NCBIfam" id="TIGR00628">
    <property type="entry name" value="ung"/>
    <property type="match status" value="1"/>
</dbReference>
<dbReference type="GO" id="GO:0004844">
    <property type="term" value="F:uracil DNA N-glycosylase activity"/>
    <property type="evidence" value="ECO:0007669"/>
    <property type="project" value="UniProtKB-UniRule"/>
</dbReference>
<dbReference type="STRING" id="1265820.PCORN_02851"/>
<evidence type="ECO:0000256" key="3">
    <source>
        <dbReference type="ARBA" id="ARBA00008184"/>
    </source>
</evidence>
<dbReference type="Proteomes" id="UP000019254">
    <property type="component" value="Unassembled WGS sequence"/>
</dbReference>
<dbReference type="FunFam" id="3.40.470.10:FF:000001">
    <property type="entry name" value="Uracil-DNA glycosylase"/>
    <property type="match status" value="1"/>
</dbReference>
<dbReference type="AlphaFoldDB" id="W7C520"/>
<dbReference type="PATRIC" id="fig|1265820.5.peg.559"/>
<comment type="catalytic activity">
    <reaction evidence="1 9 11">
        <text>Hydrolyzes single-stranded DNA or mismatched double-stranded DNA and polynucleotides, releasing free uracil.</text>
        <dbReference type="EC" id="3.2.2.27"/>
    </reaction>
</comment>
<reference evidence="13 14" key="1">
    <citation type="journal article" date="2014" name="Int. J. Syst. Evol. Microbiol.">
        <title>Listeria floridensis sp. nov., Listeria aquatica sp. nov., Listeria cornellensis sp. nov., Listeria riparia sp. nov. and Listeria grandensis sp. nov., from agricultural and natural environments.</title>
        <authorList>
            <person name="den Bakker H.C."/>
            <person name="Warchocki S."/>
            <person name="Wright E.M."/>
            <person name="Allred A.F."/>
            <person name="Ahlstrom C."/>
            <person name="Manuel C.S."/>
            <person name="Stasiewicz M.J."/>
            <person name="Burrell A."/>
            <person name="Roof S."/>
            <person name="Strawn L."/>
            <person name="Fortes E.D."/>
            <person name="Nightingale K.K."/>
            <person name="Kephart D."/>
            <person name="Wiedmann M."/>
        </authorList>
    </citation>
    <scope>NUCLEOTIDE SEQUENCE [LARGE SCALE GENOMIC DNA]</scope>
    <source>
        <strain evidence="14">FSL F6-969</strain>
    </source>
</reference>
<evidence type="ECO:0000256" key="11">
    <source>
        <dbReference type="RuleBase" id="RU003780"/>
    </source>
</evidence>
<evidence type="ECO:0000313" key="14">
    <source>
        <dbReference type="Proteomes" id="UP000019254"/>
    </source>
</evidence>
<comment type="function">
    <text evidence="2 9 11">Excises uracil residues from the DNA which can arise as a result of misincorporation of dUMP residues by DNA polymerase or due to deamination of cytosine.</text>
</comment>
<gene>
    <name evidence="9" type="primary">ung</name>
    <name evidence="13" type="ORF">PCORN_02851</name>
</gene>
<accession>W7C520</accession>
<dbReference type="EMBL" id="AODE01000006">
    <property type="protein sequence ID" value="EUJ32275.1"/>
    <property type="molecule type" value="Genomic_DNA"/>
</dbReference>
<dbReference type="InterPro" id="IPR005122">
    <property type="entry name" value="Uracil-DNA_glycosylase-like"/>
</dbReference>
<evidence type="ECO:0000256" key="7">
    <source>
        <dbReference type="ARBA" id="ARBA00022801"/>
    </source>
</evidence>
<name>W7C520_9LIST</name>
<dbReference type="Pfam" id="PF03167">
    <property type="entry name" value="UDG"/>
    <property type="match status" value="1"/>
</dbReference>
<dbReference type="CDD" id="cd10027">
    <property type="entry name" value="UDG-F1-like"/>
    <property type="match status" value="1"/>
</dbReference>
<feature type="domain" description="Uracil-DNA glycosylase-like" evidence="12">
    <location>
        <begin position="46"/>
        <end position="206"/>
    </location>
</feature>
<dbReference type="NCBIfam" id="NF003588">
    <property type="entry name" value="PRK05254.1-1"/>
    <property type="match status" value="1"/>
</dbReference>
<evidence type="ECO:0000256" key="5">
    <source>
        <dbReference type="ARBA" id="ARBA00018429"/>
    </source>
</evidence>
<sequence>MQNDWQTLLKEEQEKAYFKDLLQFVEEEYATTTIYPPRAAIYHALDLTSYADTRVVILGQDPYHGPNQAHGLSFSVASSEAKFPPSVRNMFKELEADLGVSRTDINLTDWAEQGVLLLNTVLTVQAEKAASHRKKGWELFTDAIIRLLNEKEEQVIFVLWGADAKKKQVLITNPEHKVITAVHPSPLSAYNGFFGSKPYSQINAYLEAVGKTPISW</sequence>
<dbReference type="InterPro" id="IPR036895">
    <property type="entry name" value="Uracil-DNA_glycosylase-like_sf"/>
</dbReference>
<evidence type="ECO:0000256" key="8">
    <source>
        <dbReference type="ARBA" id="ARBA00023204"/>
    </source>
</evidence>
<keyword evidence="8 9" id="KW-0234">DNA repair</keyword>
<keyword evidence="6 9" id="KW-0227">DNA damage</keyword>
<dbReference type="InterPro" id="IPR002043">
    <property type="entry name" value="UDG_fam1"/>
</dbReference>
<dbReference type="SMART" id="SM00986">
    <property type="entry name" value="UDG"/>
    <property type="match status" value="1"/>
</dbReference>
<evidence type="ECO:0000256" key="4">
    <source>
        <dbReference type="ARBA" id="ARBA00012030"/>
    </source>
</evidence>
<keyword evidence="7 9" id="KW-0378">Hydrolase</keyword>
<dbReference type="HAMAP" id="MF_00148">
    <property type="entry name" value="UDG"/>
    <property type="match status" value="1"/>
</dbReference>
<dbReference type="InterPro" id="IPR018085">
    <property type="entry name" value="Ura-DNA_Glyclase_AS"/>
</dbReference>
<comment type="similarity">
    <text evidence="3 9 11">Belongs to the uracil-DNA glycosylase (UDG) superfamily. UNG family.</text>
</comment>
<proteinExistence type="inferred from homology"/>
<keyword evidence="14" id="KW-1185">Reference proteome</keyword>
<dbReference type="PANTHER" id="PTHR11264:SF0">
    <property type="entry name" value="URACIL-DNA GLYCOSYLASE"/>
    <property type="match status" value="1"/>
</dbReference>
<evidence type="ECO:0000256" key="6">
    <source>
        <dbReference type="ARBA" id="ARBA00022763"/>
    </source>
</evidence>
<evidence type="ECO:0000256" key="2">
    <source>
        <dbReference type="ARBA" id="ARBA00002631"/>
    </source>
</evidence>
<evidence type="ECO:0000256" key="10">
    <source>
        <dbReference type="PROSITE-ProRule" id="PRU10072"/>
    </source>
</evidence>
<evidence type="ECO:0000313" key="13">
    <source>
        <dbReference type="EMBL" id="EUJ32275.1"/>
    </source>
</evidence>
<comment type="subcellular location">
    <subcellularLocation>
        <location evidence="9">Cytoplasm</location>
    </subcellularLocation>
</comment>
<evidence type="ECO:0000256" key="1">
    <source>
        <dbReference type="ARBA" id="ARBA00001400"/>
    </source>
</evidence>
<dbReference type="Gene3D" id="3.40.470.10">
    <property type="entry name" value="Uracil-DNA glycosylase-like domain"/>
    <property type="match status" value="1"/>
</dbReference>
<keyword evidence="9" id="KW-0963">Cytoplasm</keyword>
<dbReference type="RefSeq" id="WP_036077224.1">
    <property type="nucleotide sequence ID" value="NZ_AODE01000006.1"/>
</dbReference>
<dbReference type="NCBIfam" id="NF003592">
    <property type="entry name" value="PRK05254.1-5"/>
    <property type="match status" value="1"/>
</dbReference>
<dbReference type="PROSITE" id="PS00130">
    <property type="entry name" value="U_DNA_GLYCOSYLASE"/>
    <property type="match status" value="1"/>
</dbReference>
<feature type="active site" description="Proton acceptor" evidence="9 10">
    <location>
        <position position="61"/>
    </location>
</feature>
<dbReference type="GO" id="GO:0097510">
    <property type="term" value="P:base-excision repair, AP site formation via deaminated base removal"/>
    <property type="evidence" value="ECO:0007669"/>
    <property type="project" value="TreeGrafter"/>
</dbReference>
<evidence type="ECO:0000259" key="12">
    <source>
        <dbReference type="SMART" id="SM00986"/>
    </source>
</evidence>
<dbReference type="SMART" id="SM00987">
    <property type="entry name" value="UreE_C"/>
    <property type="match status" value="1"/>
</dbReference>
<evidence type="ECO:0000256" key="9">
    <source>
        <dbReference type="HAMAP-Rule" id="MF_00148"/>
    </source>
</evidence>
<comment type="caution">
    <text evidence="13">The sequence shown here is derived from an EMBL/GenBank/DDBJ whole genome shotgun (WGS) entry which is preliminary data.</text>
</comment>
<organism evidence="13 14">
    <name type="scientific">Listeria cornellensis FSL F6-0969</name>
    <dbReference type="NCBI Taxonomy" id="1265820"/>
    <lineage>
        <taxon>Bacteria</taxon>
        <taxon>Bacillati</taxon>
        <taxon>Bacillota</taxon>
        <taxon>Bacilli</taxon>
        <taxon>Bacillales</taxon>
        <taxon>Listeriaceae</taxon>
        <taxon>Listeria</taxon>
    </lineage>
</organism>